<dbReference type="Pfam" id="PF07724">
    <property type="entry name" value="AAA_2"/>
    <property type="match status" value="1"/>
</dbReference>
<dbReference type="HAMAP" id="MF_00175">
    <property type="entry name" value="ClpX"/>
    <property type="match status" value="1"/>
</dbReference>
<dbReference type="Proteomes" id="UP001469365">
    <property type="component" value="Unassembled WGS sequence"/>
</dbReference>
<dbReference type="InterPro" id="IPR004487">
    <property type="entry name" value="Clp_protease_ATP-bd_su_ClpX"/>
</dbReference>
<dbReference type="GO" id="GO:0004252">
    <property type="term" value="F:serine-type endopeptidase activity"/>
    <property type="evidence" value="ECO:0007669"/>
    <property type="project" value="UniProtKB-EC"/>
</dbReference>
<comment type="similarity">
    <text evidence="6 7">Belongs to the ClpX chaperone family.</text>
</comment>
<accession>A0ABU9DR15</accession>
<dbReference type="PANTHER" id="PTHR48102:SF7">
    <property type="entry name" value="ATP-DEPENDENT CLP PROTEASE ATP-BINDING SUBUNIT CLPX-LIKE, MITOCHONDRIAL"/>
    <property type="match status" value="1"/>
</dbReference>
<keyword evidence="4 6" id="KW-0067">ATP-binding</keyword>
<dbReference type="PANTHER" id="PTHR48102">
    <property type="entry name" value="ATP-DEPENDENT CLP PROTEASE ATP-BINDING SUBUNIT CLPX-LIKE, MITOCHONDRIAL-RELATED"/>
    <property type="match status" value="1"/>
</dbReference>
<name>A0ABU9DR15_9BACL</name>
<keyword evidence="2 6" id="KW-0547">Nucleotide-binding</keyword>
<dbReference type="SUPFAM" id="SSF57716">
    <property type="entry name" value="Glucocorticoid receptor-like (DNA-binding domain)"/>
    <property type="match status" value="1"/>
</dbReference>
<feature type="domain" description="ClpX-type ZB" evidence="8">
    <location>
        <begin position="1"/>
        <end position="54"/>
    </location>
</feature>
<evidence type="ECO:0000256" key="5">
    <source>
        <dbReference type="ARBA" id="ARBA00023186"/>
    </source>
</evidence>
<feature type="binding site" evidence="6 7">
    <location>
        <position position="35"/>
    </location>
    <ligand>
        <name>Zn(2+)</name>
        <dbReference type="ChEBI" id="CHEBI:29105"/>
    </ligand>
</feature>
<dbReference type="InterPro" id="IPR019489">
    <property type="entry name" value="Clp_ATPase_C"/>
</dbReference>
<dbReference type="InterPro" id="IPR046425">
    <property type="entry name" value="ClpX_bact"/>
</dbReference>
<dbReference type="CDD" id="cd19497">
    <property type="entry name" value="RecA-like_ClpX"/>
    <property type="match status" value="1"/>
</dbReference>
<dbReference type="InterPro" id="IPR003593">
    <property type="entry name" value="AAA+_ATPase"/>
</dbReference>
<evidence type="ECO:0000313" key="10">
    <source>
        <dbReference type="Proteomes" id="UP001469365"/>
    </source>
</evidence>
<dbReference type="InterPro" id="IPR038366">
    <property type="entry name" value="Znf_CppX_C4_sf"/>
</dbReference>
<dbReference type="SMART" id="SM01086">
    <property type="entry name" value="ClpB_D2-small"/>
    <property type="match status" value="1"/>
</dbReference>
<protein>
    <recommendedName>
        <fullName evidence="6">ATP-dependent Clp protease ATP-binding subunit ClpX</fullName>
    </recommendedName>
</protein>
<keyword evidence="5 6" id="KW-0143">Chaperone</keyword>
<dbReference type="NCBIfam" id="NF003745">
    <property type="entry name" value="PRK05342.1"/>
    <property type="match status" value="1"/>
</dbReference>
<dbReference type="SUPFAM" id="SSF52540">
    <property type="entry name" value="P-loop containing nucleoside triphosphate hydrolases"/>
    <property type="match status" value="1"/>
</dbReference>
<feature type="binding site" evidence="6 7">
    <location>
        <position position="13"/>
    </location>
    <ligand>
        <name>Zn(2+)</name>
        <dbReference type="ChEBI" id="CHEBI:29105"/>
    </ligand>
</feature>
<dbReference type="Pfam" id="PF10431">
    <property type="entry name" value="ClpB_D2-small"/>
    <property type="match status" value="1"/>
</dbReference>
<keyword evidence="10" id="KW-1185">Reference proteome</keyword>
<dbReference type="Gene3D" id="3.40.50.300">
    <property type="entry name" value="P-loop containing nucleotide triphosphate hydrolases"/>
    <property type="match status" value="1"/>
</dbReference>
<comment type="function">
    <text evidence="6">ATP-dependent specificity component of the Clp protease. It directs the protease to specific substrates. Can perform chaperone functions in the absence of ClpP.</text>
</comment>
<proteinExistence type="inferred from homology"/>
<evidence type="ECO:0000256" key="2">
    <source>
        <dbReference type="ARBA" id="ARBA00022741"/>
    </source>
</evidence>
<dbReference type="Pfam" id="PF06689">
    <property type="entry name" value="zf-C4_ClpX"/>
    <property type="match status" value="1"/>
</dbReference>
<dbReference type="InterPro" id="IPR010603">
    <property type="entry name" value="Znf_CppX_C4"/>
</dbReference>
<keyword evidence="1 6" id="KW-0479">Metal-binding</keyword>
<evidence type="ECO:0000256" key="6">
    <source>
        <dbReference type="HAMAP-Rule" id="MF_00175"/>
    </source>
</evidence>
<comment type="caution">
    <text evidence="9">The sequence shown here is derived from an EMBL/GenBank/DDBJ whole genome shotgun (WGS) entry which is preliminary data.</text>
</comment>
<keyword evidence="9" id="KW-0378">Hydrolase</keyword>
<evidence type="ECO:0000256" key="7">
    <source>
        <dbReference type="PROSITE-ProRule" id="PRU01250"/>
    </source>
</evidence>
<keyword evidence="9" id="KW-0645">Protease</keyword>
<gene>
    <name evidence="6 9" type="primary">clpX</name>
    <name evidence="9" type="ORF">WMW72_25740</name>
</gene>
<organism evidence="9 10">
    <name type="scientific">Paenibacillus filicis</name>
    <dbReference type="NCBI Taxonomy" id="669464"/>
    <lineage>
        <taxon>Bacteria</taxon>
        <taxon>Bacillati</taxon>
        <taxon>Bacillota</taxon>
        <taxon>Bacilli</taxon>
        <taxon>Bacillales</taxon>
        <taxon>Paenibacillaceae</taxon>
        <taxon>Paenibacillus</taxon>
    </lineage>
</organism>
<dbReference type="GO" id="GO:0005524">
    <property type="term" value="F:ATP binding"/>
    <property type="evidence" value="ECO:0007669"/>
    <property type="project" value="UniProtKB-KW"/>
</dbReference>
<feature type="binding site" evidence="6 7">
    <location>
        <position position="38"/>
    </location>
    <ligand>
        <name>Zn(2+)</name>
        <dbReference type="ChEBI" id="CHEBI:29105"/>
    </ligand>
</feature>
<dbReference type="InterPro" id="IPR059188">
    <property type="entry name" value="Znf_CLPX-like"/>
</dbReference>
<evidence type="ECO:0000313" key="9">
    <source>
        <dbReference type="EMBL" id="MEK8131315.1"/>
    </source>
</evidence>
<evidence type="ECO:0000256" key="1">
    <source>
        <dbReference type="ARBA" id="ARBA00022723"/>
    </source>
</evidence>
<dbReference type="InterPro" id="IPR027417">
    <property type="entry name" value="P-loop_NTPase"/>
</dbReference>
<dbReference type="InterPro" id="IPR003959">
    <property type="entry name" value="ATPase_AAA_core"/>
</dbReference>
<dbReference type="NCBIfam" id="TIGR00382">
    <property type="entry name" value="clpX"/>
    <property type="match status" value="1"/>
</dbReference>
<evidence type="ECO:0000259" key="8">
    <source>
        <dbReference type="PROSITE" id="PS51902"/>
    </source>
</evidence>
<dbReference type="SMART" id="SM00382">
    <property type="entry name" value="AAA"/>
    <property type="match status" value="1"/>
</dbReference>
<reference evidence="9 10" key="1">
    <citation type="submission" date="2024-04" db="EMBL/GenBank/DDBJ databases">
        <title>draft genome sequnece of Paenibacillus filicis.</title>
        <authorList>
            <person name="Kim D.-U."/>
        </authorList>
    </citation>
    <scope>NUCLEOTIDE SEQUENCE [LARGE SCALE GENOMIC DNA]</scope>
    <source>
        <strain evidence="9 10">KACC14197</strain>
    </source>
</reference>
<dbReference type="Gene3D" id="6.20.220.10">
    <property type="entry name" value="ClpX chaperone, C4-type zinc finger domain"/>
    <property type="match status" value="1"/>
</dbReference>
<comment type="subunit">
    <text evidence="6">Component of the ClpX-ClpP complex. Forms a hexameric ring that, in the presence of ATP, binds to fourteen ClpP subunits assembled into a disk-like structure with a central cavity, resembling the structure of eukaryotic proteasomes.</text>
</comment>
<feature type="binding site" evidence="6">
    <location>
        <begin position="118"/>
        <end position="125"/>
    </location>
    <ligand>
        <name>ATP</name>
        <dbReference type="ChEBI" id="CHEBI:30616"/>
    </ligand>
</feature>
<dbReference type="Gene3D" id="1.10.8.60">
    <property type="match status" value="1"/>
</dbReference>
<sequence>MFKFNDEKGQLKCSFCGKSQEQVRKLVAGPGVYICDECIELCTEIVEEELGHEEELDLKDVPKPMEIRAILDSYVIGQEQAKKSMSVAVYNHYKRINSQGSKTDEVELQKSNIVLVGPTGSGKTLLAQTLAKILNVPFAIADATSLTEAGYVGEDVENILLKLIQAADYDVEKAERGIIYIDEIDKVARKSENPSITRDVSGEGVQQALLKILEGTVASVPPQGGRKHPHQEFIQIDTTNILFICGGAFDGLEQIIKRRIGKKVIGFGTDGHKADLKPGEYLSLVLPEDLLKFGLIPEFVGRLPVISTLEPLDEAALVRILTEPRNALVKQYQKLLEIDGVTLEFESEALEEIAKEAIKRNTGARGLRAIIEGIMLEVMYEAPSRTESSKCVVTKEAVQEKIAPPITALDAPPVKKKEESA</sequence>
<dbReference type="GO" id="GO:0006508">
    <property type="term" value="P:proteolysis"/>
    <property type="evidence" value="ECO:0007669"/>
    <property type="project" value="UniProtKB-KW"/>
</dbReference>
<dbReference type="PROSITE" id="PS51902">
    <property type="entry name" value="CLPX_ZB"/>
    <property type="match status" value="1"/>
</dbReference>
<evidence type="ECO:0000256" key="4">
    <source>
        <dbReference type="ARBA" id="ARBA00022840"/>
    </source>
</evidence>
<dbReference type="SMART" id="SM00994">
    <property type="entry name" value="zf-C4_ClpX"/>
    <property type="match status" value="1"/>
</dbReference>
<feature type="binding site" evidence="6 7">
    <location>
        <position position="16"/>
    </location>
    <ligand>
        <name>Zn(2+)</name>
        <dbReference type="ChEBI" id="CHEBI:29105"/>
    </ligand>
</feature>
<dbReference type="RefSeq" id="WP_341418449.1">
    <property type="nucleotide sequence ID" value="NZ_JBBPCC010000020.1"/>
</dbReference>
<keyword evidence="3 6" id="KW-0862">Zinc</keyword>
<dbReference type="InterPro" id="IPR050052">
    <property type="entry name" value="ATP-dep_Clp_protease_ClpX"/>
</dbReference>
<dbReference type="EMBL" id="JBBPCC010000020">
    <property type="protein sequence ID" value="MEK8131315.1"/>
    <property type="molecule type" value="Genomic_DNA"/>
</dbReference>
<evidence type="ECO:0000256" key="3">
    <source>
        <dbReference type="ARBA" id="ARBA00022833"/>
    </source>
</evidence>